<dbReference type="Proteomes" id="UP000649617">
    <property type="component" value="Unassembled WGS sequence"/>
</dbReference>
<comment type="caution">
    <text evidence="2">The sequence shown here is derived from an EMBL/GenBank/DDBJ whole genome shotgun (WGS) entry which is preliminary data.</text>
</comment>
<gene>
    <name evidence="2" type="ORF">SPIL2461_LOCUS9636</name>
</gene>
<reference evidence="2" key="1">
    <citation type="submission" date="2021-02" db="EMBL/GenBank/DDBJ databases">
        <authorList>
            <person name="Dougan E. K."/>
            <person name="Rhodes N."/>
            <person name="Thang M."/>
            <person name="Chan C."/>
        </authorList>
    </citation>
    <scope>NUCLEOTIDE SEQUENCE</scope>
</reference>
<evidence type="ECO:0000313" key="2">
    <source>
        <dbReference type="EMBL" id="CAE7392549.1"/>
    </source>
</evidence>
<feature type="transmembrane region" description="Helical" evidence="1">
    <location>
        <begin position="352"/>
        <end position="371"/>
    </location>
</feature>
<protein>
    <recommendedName>
        <fullName evidence="4">Reverse transcriptase domain-containing protein</fullName>
    </recommendedName>
</protein>
<evidence type="ECO:0000313" key="3">
    <source>
        <dbReference type="Proteomes" id="UP000649617"/>
    </source>
</evidence>
<keyword evidence="1" id="KW-1133">Transmembrane helix</keyword>
<dbReference type="AlphaFoldDB" id="A0A812QL48"/>
<proteinExistence type="predicted"/>
<accession>A0A812QL48</accession>
<evidence type="ECO:0008006" key="4">
    <source>
        <dbReference type="Google" id="ProtNLM"/>
    </source>
</evidence>
<keyword evidence="1" id="KW-0472">Membrane</keyword>
<keyword evidence="1" id="KW-0812">Transmembrane</keyword>
<evidence type="ECO:0000256" key="1">
    <source>
        <dbReference type="SAM" id="Phobius"/>
    </source>
</evidence>
<organism evidence="2 3">
    <name type="scientific">Symbiodinium pilosum</name>
    <name type="common">Dinoflagellate</name>
    <dbReference type="NCBI Taxonomy" id="2952"/>
    <lineage>
        <taxon>Eukaryota</taxon>
        <taxon>Sar</taxon>
        <taxon>Alveolata</taxon>
        <taxon>Dinophyceae</taxon>
        <taxon>Suessiales</taxon>
        <taxon>Symbiodiniaceae</taxon>
        <taxon>Symbiodinium</taxon>
    </lineage>
</organism>
<dbReference type="EMBL" id="CAJNIZ010017013">
    <property type="protein sequence ID" value="CAE7392549.1"/>
    <property type="molecule type" value="Genomic_DNA"/>
</dbReference>
<name>A0A812QL48_SYMPI</name>
<feature type="transmembrane region" description="Helical" evidence="1">
    <location>
        <begin position="296"/>
        <end position="316"/>
    </location>
</feature>
<dbReference type="OrthoDB" id="445205at2759"/>
<keyword evidence="3" id="KW-1185">Reference proteome</keyword>
<sequence length="681" mass="75816">MCKREIVDGFGSPGRWTPTARERIADSVQAGHARAVRDILEKFVREQSFMLATGKISSSPFSEEALSCLRENIAATLDDPAGALEVPERQPFYLHLLAQSLQTLGDPDWVILTQGEECFANGMPLGHDKPLPRTPQVFRRRLKSRKLDETPFDAIMSNYIDYISAELSSEQLEAQFRKDAEQGMMIATTEGAVRQEFGPDQLLIAAMGAIKKPNGDVRPLHDATHGVNLNNCIKIADRLEVPGPADIFEVVVPAADTKEVAFCICADIAQAHRRVKIRRVDWPRLGCKATSAARVVWLNCVGTFGVSSAAILWTRLFGCVGRSVLRVLGPRWNLQVIFVDDLRIVVLGADKYVVLWMILAAYLAIGTPFSFHKFKGGLVSLVAEFIGYYLSYETFSAGLSPKRVKWILEWIEGAEKNNWYITGRRFSEFLGRLNFVARLLSWIRPFLAPLFAFNAVLHRGTAVKQAWLAPRESFRTDAKCEPGKVVLGGWSTKAGLDPMVPPWFSLEVFPSDLPCLFRDGESGWASTSAELLASLAALVAFGHLEQPIPGAQDCLQVFVCGETDNRSTPEVQRKGSTTKWPLFGIQMSACQALRRVNKRLVLNWRPRDENTWADDLTNGNFSAFDLRHRVKLTLSMLPLELSSKLDSARAEFVQAKATLISLKGKEAAMGEQEKDATKTNW</sequence>